<dbReference type="OrthoDB" id="4570892at2"/>
<keyword evidence="3" id="KW-1185">Reference proteome</keyword>
<keyword evidence="1" id="KW-0812">Transmembrane</keyword>
<dbReference type="Proteomes" id="UP000198677">
    <property type="component" value="Unassembled WGS sequence"/>
</dbReference>
<reference evidence="3" key="1">
    <citation type="submission" date="2016-10" db="EMBL/GenBank/DDBJ databases">
        <authorList>
            <person name="Varghese N."/>
            <person name="Submissions S."/>
        </authorList>
    </citation>
    <scope>NUCLEOTIDE SEQUENCE [LARGE SCALE GENOMIC DNA]</scope>
    <source>
        <strain evidence="3">DSM 44675</strain>
    </source>
</reference>
<dbReference type="EMBL" id="FOAW01000030">
    <property type="protein sequence ID" value="SEM28490.1"/>
    <property type="molecule type" value="Genomic_DNA"/>
</dbReference>
<sequence>MRTWVHFVLMLCGLAVGIGAFLPIMQEVTPTEVEIRDLINGFPAGWALEQLGDQSVTFYKSMAMLLVASAVLLLLSALVGSRALGWVGVIVGVITLAAFFFRVNERFGDEFRDNASNLLSNQMGLNLVAGGLVVALLACLVPREKASATV</sequence>
<feature type="transmembrane region" description="Helical" evidence="1">
    <location>
        <begin position="123"/>
        <end position="141"/>
    </location>
</feature>
<feature type="transmembrane region" description="Helical" evidence="1">
    <location>
        <begin position="58"/>
        <end position="76"/>
    </location>
</feature>
<feature type="transmembrane region" description="Helical" evidence="1">
    <location>
        <begin position="7"/>
        <end position="25"/>
    </location>
</feature>
<accession>A0A1H7X3N6</accession>
<evidence type="ECO:0000256" key="1">
    <source>
        <dbReference type="SAM" id="Phobius"/>
    </source>
</evidence>
<dbReference type="RefSeq" id="WP_072751559.1">
    <property type="nucleotide sequence ID" value="NZ_FOAW01000030.1"/>
</dbReference>
<keyword evidence="1" id="KW-0472">Membrane</keyword>
<name>A0A1H7X3N6_9NOCA</name>
<protein>
    <submittedName>
        <fullName evidence="2">Uncharacterized protein</fullName>
    </submittedName>
</protein>
<dbReference type="AlphaFoldDB" id="A0A1H7X3N6"/>
<proteinExistence type="predicted"/>
<feature type="transmembrane region" description="Helical" evidence="1">
    <location>
        <begin position="83"/>
        <end position="103"/>
    </location>
</feature>
<organism evidence="2 3">
    <name type="scientific">Rhodococcus maanshanensis</name>
    <dbReference type="NCBI Taxonomy" id="183556"/>
    <lineage>
        <taxon>Bacteria</taxon>
        <taxon>Bacillati</taxon>
        <taxon>Actinomycetota</taxon>
        <taxon>Actinomycetes</taxon>
        <taxon>Mycobacteriales</taxon>
        <taxon>Nocardiaceae</taxon>
        <taxon>Rhodococcus</taxon>
    </lineage>
</organism>
<keyword evidence="1" id="KW-1133">Transmembrane helix</keyword>
<evidence type="ECO:0000313" key="2">
    <source>
        <dbReference type="EMBL" id="SEM28490.1"/>
    </source>
</evidence>
<evidence type="ECO:0000313" key="3">
    <source>
        <dbReference type="Proteomes" id="UP000198677"/>
    </source>
</evidence>
<gene>
    <name evidence="2" type="ORF">SAMN05444583_13049</name>
</gene>